<gene>
    <name evidence="5" type="primary">tsf</name>
    <name evidence="7" type="ORF">J3R75_004028</name>
</gene>
<dbReference type="InterPro" id="IPR014039">
    <property type="entry name" value="Transl_elong_EFTs/EF1B_dimer"/>
</dbReference>
<dbReference type="Gene3D" id="1.10.8.10">
    <property type="entry name" value="DNA helicase RuvA subunit, C-terminal domain"/>
    <property type="match status" value="1"/>
</dbReference>
<organism evidence="7 8">
    <name type="scientific">Oligosphaera ethanolica</name>
    <dbReference type="NCBI Taxonomy" id="760260"/>
    <lineage>
        <taxon>Bacteria</taxon>
        <taxon>Pseudomonadati</taxon>
        <taxon>Lentisphaerota</taxon>
        <taxon>Oligosphaeria</taxon>
        <taxon>Oligosphaerales</taxon>
        <taxon>Oligosphaeraceae</taxon>
        <taxon>Oligosphaera</taxon>
    </lineage>
</organism>
<dbReference type="GO" id="GO:0005737">
    <property type="term" value="C:cytoplasm"/>
    <property type="evidence" value="ECO:0007669"/>
    <property type="project" value="UniProtKB-SubCell"/>
</dbReference>
<dbReference type="Pfam" id="PF00889">
    <property type="entry name" value="EF_TS"/>
    <property type="match status" value="1"/>
</dbReference>
<proteinExistence type="inferred from homology"/>
<keyword evidence="8" id="KW-1185">Reference proteome</keyword>
<evidence type="ECO:0000259" key="6">
    <source>
        <dbReference type="Pfam" id="PF00889"/>
    </source>
</evidence>
<dbReference type="Gene3D" id="1.10.286.20">
    <property type="match status" value="1"/>
</dbReference>
<dbReference type="SUPFAM" id="SSF46934">
    <property type="entry name" value="UBA-like"/>
    <property type="match status" value="1"/>
</dbReference>
<sequence>MANISASQVNELRQKTGVGMMDCKKALVACDGDMEGAIEHLRKTGMAKAEKKAGRSATQGIFVSLVKGNVGTIIELLCETDFVAKTDAFKAFGAGVAEKVINEFADNGDISEKLATTMQNELKELIAKIGENMHLRRAVRWVSNGKIGSYLHTGVAYGVMVDVEGECDDELLSSICMHVTAFSPRYIVPADVPADIVAKEREIAAAQLAGKPANMIENIVNGKINKWYSEVCLTKQPWINDQKTSLEKVAPKLTVKRMVRWQVGEEI</sequence>
<dbReference type="InterPro" id="IPR018101">
    <property type="entry name" value="Transl_elong_Ts_CS"/>
</dbReference>
<dbReference type="EMBL" id="JAUSVL010000001">
    <property type="protein sequence ID" value="MDQ0291921.1"/>
    <property type="molecule type" value="Genomic_DNA"/>
</dbReference>
<dbReference type="InterPro" id="IPR036402">
    <property type="entry name" value="EF-Ts_dimer_sf"/>
</dbReference>
<dbReference type="PROSITE" id="PS01126">
    <property type="entry name" value="EF_TS_1"/>
    <property type="match status" value="1"/>
</dbReference>
<dbReference type="SUPFAM" id="SSF54713">
    <property type="entry name" value="Elongation factor Ts (EF-Ts), dimerisation domain"/>
    <property type="match status" value="2"/>
</dbReference>
<keyword evidence="3 5" id="KW-0251">Elongation factor</keyword>
<evidence type="ECO:0000313" key="8">
    <source>
        <dbReference type="Proteomes" id="UP001238163"/>
    </source>
</evidence>
<dbReference type="AlphaFoldDB" id="A0AAE3VKC5"/>
<evidence type="ECO:0000256" key="1">
    <source>
        <dbReference type="ARBA" id="ARBA00005532"/>
    </source>
</evidence>
<evidence type="ECO:0000256" key="5">
    <source>
        <dbReference type="HAMAP-Rule" id="MF_00050"/>
    </source>
</evidence>
<protein>
    <recommendedName>
        <fullName evidence="2 5">Elongation factor Ts</fullName>
        <shortName evidence="5">EF-Ts</shortName>
    </recommendedName>
</protein>
<comment type="caution">
    <text evidence="7">The sequence shown here is derived from an EMBL/GenBank/DDBJ whole genome shotgun (WGS) entry which is preliminary data.</text>
</comment>
<dbReference type="Proteomes" id="UP001238163">
    <property type="component" value="Unassembled WGS sequence"/>
</dbReference>
<dbReference type="FunFam" id="1.10.8.10:FF:000001">
    <property type="entry name" value="Elongation factor Ts"/>
    <property type="match status" value="1"/>
</dbReference>
<reference evidence="7" key="1">
    <citation type="submission" date="2023-07" db="EMBL/GenBank/DDBJ databases">
        <title>Genomic Encyclopedia of Type Strains, Phase IV (KMG-IV): sequencing the most valuable type-strain genomes for metagenomic binning, comparative biology and taxonomic classification.</title>
        <authorList>
            <person name="Goeker M."/>
        </authorList>
    </citation>
    <scope>NUCLEOTIDE SEQUENCE</scope>
    <source>
        <strain evidence="7">DSM 24202</strain>
    </source>
</reference>
<evidence type="ECO:0000256" key="3">
    <source>
        <dbReference type="ARBA" id="ARBA00022768"/>
    </source>
</evidence>
<dbReference type="GO" id="GO:0003746">
    <property type="term" value="F:translation elongation factor activity"/>
    <property type="evidence" value="ECO:0007669"/>
    <property type="project" value="UniProtKB-UniRule"/>
</dbReference>
<evidence type="ECO:0000256" key="2">
    <source>
        <dbReference type="ARBA" id="ARBA00016956"/>
    </source>
</evidence>
<comment type="similarity">
    <text evidence="1 5">Belongs to the EF-Ts family.</text>
</comment>
<dbReference type="InterPro" id="IPR001816">
    <property type="entry name" value="Transl_elong_EFTs/EF1B"/>
</dbReference>
<keyword evidence="5" id="KW-0963">Cytoplasm</keyword>
<feature type="region of interest" description="Involved in Mg(2+) ion dislocation from EF-Tu" evidence="5">
    <location>
        <begin position="80"/>
        <end position="83"/>
    </location>
</feature>
<accession>A0AAE3VKC5</accession>
<dbReference type="Gene3D" id="3.30.479.20">
    <property type="entry name" value="Elongation factor Ts, dimerisation domain"/>
    <property type="match status" value="2"/>
</dbReference>
<comment type="subcellular location">
    <subcellularLocation>
        <location evidence="5">Cytoplasm</location>
    </subcellularLocation>
</comment>
<feature type="domain" description="Translation elongation factor EFTs/EF1B dimerisation" evidence="6">
    <location>
        <begin position="71"/>
        <end position="265"/>
    </location>
</feature>
<comment type="function">
    <text evidence="5">Associates with the EF-Tu.GDP complex and induces the exchange of GDP to GTP. It remains bound to the aminoacyl-tRNA.EF-Tu.GTP complex up to the GTP hydrolysis stage on the ribosome.</text>
</comment>
<dbReference type="PANTHER" id="PTHR11741">
    <property type="entry name" value="ELONGATION FACTOR TS"/>
    <property type="match status" value="1"/>
</dbReference>
<dbReference type="RefSeq" id="WP_307265378.1">
    <property type="nucleotide sequence ID" value="NZ_JAUSVL010000001.1"/>
</dbReference>
<name>A0AAE3VKC5_9BACT</name>
<dbReference type="PANTHER" id="PTHR11741:SF0">
    <property type="entry name" value="ELONGATION FACTOR TS, MITOCHONDRIAL"/>
    <property type="match status" value="1"/>
</dbReference>
<dbReference type="InterPro" id="IPR009060">
    <property type="entry name" value="UBA-like_sf"/>
</dbReference>
<keyword evidence="4 5" id="KW-0648">Protein biosynthesis</keyword>
<evidence type="ECO:0000313" key="7">
    <source>
        <dbReference type="EMBL" id="MDQ0291921.1"/>
    </source>
</evidence>
<evidence type="ECO:0000256" key="4">
    <source>
        <dbReference type="ARBA" id="ARBA00022917"/>
    </source>
</evidence>
<dbReference type="FunFam" id="1.10.286.20:FF:000001">
    <property type="entry name" value="Elongation factor Ts"/>
    <property type="match status" value="1"/>
</dbReference>
<dbReference type="CDD" id="cd14275">
    <property type="entry name" value="UBA_EF-Ts"/>
    <property type="match status" value="1"/>
</dbReference>
<dbReference type="NCBIfam" id="TIGR00116">
    <property type="entry name" value="tsf"/>
    <property type="match status" value="1"/>
</dbReference>
<dbReference type="HAMAP" id="MF_00050">
    <property type="entry name" value="EF_Ts"/>
    <property type="match status" value="1"/>
</dbReference>